<sequence>MAYTQKTLPTDASVADFVAAIADDRRRDEAARLVPILERASSEAARMWGVSMVGFGEYHYRHPGGQRGFWFLTGFAPRKAAMTIYVMPGFEGWPDLMGRLGRFTTSKSCLYLKRLTDVDEEVLEELVRRSVDLMRERYAVRE</sequence>
<dbReference type="AlphaFoldDB" id="A0A1L3SP69"/>
<dbReference type="RefSeq" id="WP_072602614.1">
    <property type="nucleotide sequence ID" value="NZ_CP018171.1"/>
</dbReference>
<reference evidence="3" key="1">
    <citation type="submission" date="2016-11" db="EMBL/GenBank/DDBJ databases">
        <title>Mesorhizobium oceanicum sp. nov., isolated from deep seawater in South China Sea.</title>
        <authorList>
            <person name="Fu G.-Y."/>
        </authorList>
    </citation>
    <scope>NUCLEOTIDE SEQUENCE [LARGE SCALE GENOMIC DNA]</scope>
    <source>
        <strain evidence="3">B7</strain>
    </source>
</reference>
<evidence type="ECO:0000259" key="1">
    <source>
        <dbReference type="Pfam" id="PF08818"/>
    </source>
</evidence>
<feature type="domain" description="YdhG-like" evidence="1">
    <location>
        <begin position="26"/>
        <end position="131"/>
    </location>
</feature>
<keyword evidence="3" id="KW-1185">Reference proteome</keyword>
<dbReference type="Pfam" id="PF08818">
    <property type="entry name" value="DUF1801"/>
    <property type="match status" value="1"/>
</dbReference>
<dbReference type="KEGG" id="meso:BSQ44_07340"/>
<evidence type="ECO:0000313" key="2">
    <source>
        <dbReference type="EMBL" id="APH71209.1"/>
    </source>
</evidence>
<protein>
    <recommendedName>
        <fullName evidence="1">YdhG-like domain-containing protein</fullName>
    </recommendedName>
</protein>
<dbReference type="EMBL" id="CP018171">
    <property type="protein sequence ID" value="APH71209.1"/>
    <property type="molecule type" value="Genomic_DNA"/>
</dbReference>
<proteinExistence type="predicted"/>
<dbReference type="SUPFAM" id="SSF159888">
    <property type="entry name" value="YdhG-like"/>
    <property type="match status" value="1"/>
</dbReference>
<name>A0A1L3SP69_9HYPH</name>
<evidence type="ECO:0000313" key="3">
    <source>
        <dbReference type="Proteomes" id="UP000182840"/>
    </source>
</evidence>
<dbReference type="Proteomes" id="UP000182840">
    <property type="component" value="Chromosome"/>
</dbReference>
<dbReference type="InterPro" id="IPR014922">
    <property type="entry name" value="YdhG-like"/>
</dbReference>
<accession>A0A1L3SP69</accession>
<gene>
    <name evidence="2" type="ORF">BSQ44_07340</name>
</gene>
<dbReference type="OrthoDB" id="5951444at2"/>
<organism evidence="2 3">
    <name type="scientific">Aquibium oceanicum</name>
    <dbReference type="NCBI Taxonomy" id="1670800"/>
    <lineage>
        <taxon>Bacteria</taxon>
        <taxon>Pseudomonadati</taxon>
        <taxon>Pseudomonadota</taxon>
        <taxon>Alphaproteobacteria</taxon>
        <taxon>Hyphomicrobiales</taxon>
        <taxon>Phyllobacteriaceae</taxon>
        <taxon>Aquibium</taxon>
    </lineage>
</organism>